<comment type="function">
    <text evidence="2">Antitoxin component of a type II toxin-antitoxin (TA) system.</text>
</comment>
<sequence length="77" mass="8202">MRTITSTEAKAKLNAVLAEMERTGSPVAITSHGRPVAVISPVTPRTRVFGQFPGLVIPDDFDAPLPDDELAAWDGLS</sequence>
<dbReference type="SUPFAM" id="SSF143120">
    <property type="entry name" value="YefM-like"/>
    <property type="match status" value="1"/>
</dbReference>
<name>A0A857LJK5_9ACTN</name>
<accession>A0A857LJK5</accession>
<reference evidence="3" key="1">
    <citation type="journal article" date="2021" name="Nat. Microbiol.">
        <title>Cocultivation of an ultrasmall environmental parasitic bacterium with lytic ability against bacteria associated with wastewater foams.</title>
        <authorList>
            <person name="Batinovic S."/>
            <person name="Rose J.J.A."/>
            <person name="Ratcliffe J."/>
            <person name="Seviour R.J."/>
            <person name="Petrovski S."/>
        </authorList>
    </citation>
    <scope>NUCLEOTIDE SEQUENCE</scope>
    <source>
        <strain evidence="3">CON44</strain>
    </source>
</reference>
<dbReference type="NCBIfam" id="TIGR01552">
    <property type="entry name" value="phd_fam"/>
    <property type="match status" value="1"/>
</dbReference>
<gene>
    <name evidence="3" type="ORF">GII30_05395</name>
</gene>
<dbReference type="Pfam" id="PF02604">
    <property type="entry name" value="PhdYeFM_antitox"/>
    <property type="match status" value="1"/>
</dbReference>
<evidence type="ECO:0000313" key="3">
    <source>
        <dbReference type="EMBL" id="QHN38692.1"/>
    </source>
</evidence>
<dbReference type="Gene3D" id="3.40.1620.10">
    <property type="entry name" value="YefM-like domain"/>
    <property type="match status" value="1"/>
</dbReference>
<evidence type="ECO:0000256" key="2">
    <source>
        <dbReference type="RuleBase" id="RU362080"/>
    </source>
</evidence>
<comment type="similarity">
    <text evidence="1 2">Belongs to the phD/YefM antitoxin family.</text>
</comment>
<dbReference type="InterPro" id="IPR006442">
    <property type="entry name" value="Antitoxin_Phd/YefM"/>
</dbReference>
<proteinExistence type="inferred from homology"/>
<dbReference type="AlphaFoldDB" id="A0A857LJK5"/>
<dbReference type="RefSeq" id="WP_005190967.1">
    <property type="nucleotide sequence ID" value="NZ_CP045804.1"/>
</dbReference>
<organism evidence="3">
    <name type="scientific">Gordonia amarae</name>
    <dbReference type="NCBI Taxonomy" id="36821"/>
    <lineage>
        <taxon>Bacteria</taxon>
        <taxon>Bacillati</taxon>
        <taxon>Actinomycetota</taxon>
        <taxon>Actinomycetes</taxon>
        <taxon>Mycobacteriales</taxon>
        <taxon>Gordoniaceae</taxon>
        <taxon>Gordonia</taxon>
    </lineage>
</organism>
<protein>
    <recommendedName>
        <fullName evidence="2">Antitoxin</fullName>
    </recommendedName>
</protein>
<dbReference type="InterPro" id="IPR036165">
    <property type="entry name" value="YefM-like_sf"/>
</dbReference>
<evidence type="ECO:0000256" key="1">
    <source>
        <dbReference type="ARBA" id="ARBA00009981"/>
    </source>
</evidence>
<dbReference type="EMBL" id="CP045810">
    <property type="protein sequence ID" value="QHN38692.1"/>
    <property type="molecule type" value="Genomic_DNA"/>
</dbReference>